<feature type="transmembrane region" description="Helical" evidence="6">
    <location>
        <begin position="107"/>
        <end position="125"/>
    </location>
</feature>
<dbReference type="PANTHER" id="PTHR42709:SF6">
    <property type="entry name" value="UNDECAPRENYL PHOSPHATE TRANSPORTER A"/>
    <property type="match status" value="1"/>
</dbReference>
<keyword evidence="2" id="KW-1003">Cell membrane</keyword>
<evidence type="ECO:0000256" key="4">
    <source>
        <dbReference type="ARBA" id="ARBA00022989"/>
    </source>
</evidence>
<dbReference type="InterPro" id="IPR032816">
    <property type="entry name" value="VTT_dom"/>
</dbReference>
<feature type="transmembrane region" description="Helical" evidence="6">
    <location>
        <begin position="163"/>
        <end position="189"/>
    </location>
</feature>
<evidence type="ECO:0000313" key="8">
    <source>
        <dbReference type="EMBL" id="OGN31612.1"/>
    </source>
</evidence>
<sequence>MESVLAFLQSSFPFIIDHRYLFLFLGATIEGMNTMVLGGFLISAGTVRFLPVFSLFLLGYVINGYVWYLVGYIGGSKPIDKWGRKDEKGRRVIERVERYFEKYSGRAIVLTKFTFSLTIATLIMAGSLKYNLKKFTWYNFWGSLGWVAATLFLGFFFGESFKIFFVNFLRSVTYFIVFLGSAIALLYILKWLFKSAFVKSLFLADRIKYFSEKIKDGLDRFVSDKNSRNRQNH</sequence>
<dbReference type="EMBL" id="MGKV01000022">
    <property type="protein sequence ID" value="OGN31612.1"/>
    <property type="molecule type" value="Genomic_DNA"/>
</dbReference>
<gene>
    <name evidence="8" type="ORF">A3J01_01075</name>
</gene>
<evidence type="ECO:0000313" key="9">
    <source>
        <dbReference type="Proteomes" id="UP000177609"/>
    </source>
</evidence>
<comment type="subcellular location">
    <subcellularLocation>
        <location evidence="1">Cell membrane</location>
        <topology evidence="1">Multi-pass membrane protein</topology>
    </subcellularLocation>
</comment>
<dbReference type="InterPro" id="IPR051311">
    <property type="entry name" value="DedA_domain"/>
</dbReference>
<dbReference type="Proteomes" id="UP000177609">
    <property type="component" value="Unassembled WGS sequence"/>
</dbReference>
<proteinExistence type="predicted"/>
<dbReference type="GO" id="GO:0005886">
    <property type="term" value="C:plasma membrane"/>
    <property type="evidence" value="ECO:0007669"/>
    <property type="project" value="UniProtKB-SubCell"/>
</dbReference>
<dbReference type="AlphaFoldDB" id="A0A1F8H1S9"/>
<accession>A0A1F8H1S9</accession>
<evidence type="ECO:0000256" key="2">
    <source>
        <dbReference type="ARBA" id="ARBA00022475"/>
    </source>
</evidence>
<protein>
    <recommendedName>
        <fullName evidence="7">VTT domain-containing protein</fullName>
    </recommendedName>
</protein>
<organism evidence="8 9">
    <name type="scientific">Candidatus Yanofskybacteria bacterium RIFCSPLOWO2_02_FULL_45_18</name>
    <dbReference type="NCBI Taxonomy" id="1802707"/>
    <lineage>
        <taxon>Bacteria</taxon>
        <taxon>Candidatus Yanofskyibacteriota</taxon>
    </lineage>
</organism>
<feature type="transmembrane region" description="Helical" evidence="6">
    <location>
        <begin position="20"/>
        <end position="42"/>
    </location>
</feature>
<feature type="domain" description="VTT" evidence="7">
    <location>
        <begin position="35"/>
        <end position="154"/>
    </location>
</feature>
<comment type="caution">
    <text evidence="8">The sequence shown here is derived from an EMBL/GenBank/DDBJ whole genome shotgun (WGS) entry which is preliminary data.</text>
</comment>
<keyword evidence="3 6" id="KW-0812">Transmembrane</keyword>
<evidence type="ECO:0000256" key="3">
    <source>
        <dbReference type="ARBA" id="ARBA00022692"/>
    </source>
</evidence>
<dbReference type="PANTHER" id="PTHR42709">
    <property type="entry name" value="ALKALINE PHOSPHATASE LIKE PROTEIN"/>
    <property type="match status" value="1"/>
</dbReference>
<evidence type="ECO:0000256" key="1">
    <source>
        <dbReference type="ARBA" id="ARBA00004651"/>
    </source>
</evidence>
<dbReference type="Pfam" id="PF09335">
    <property type="entry name" value="VTT_dom"/>
    <property type="match status" value="1"/>
</dbReference>
<feature type="transmembrane region" description="Helical" evidence="6">
    <location>
        <begin position="49"/>
        <end position="70"/>
    </location>
</feature>
<evidence type="ECO:0000256" key="6">
    <source>
        <dbReference type="SAM" id="Phobius"/>
    </source>
</evidence>
<keyword evidence="5 6" id="KW-0472">Membrane</keyword>
<dbReference type="STRING" id="1802707.A3J01_01075"/>
<reference evidence="8 9" key="1">
    <citation type="journal article" date="2016" name="Nat. Commun.">
        <title>Thousands of microbial genomes shed light on interconnected biogeochemical processes in an aquifer system.</title>
        <authorList>
            <person name="Anantharaman K."/>
            <person name="Brown C.T."/>
            <person name="Hug L.A."/>
            <person name="Sharon I."/>
            <person name="Castelle C.J."/>
            <person name="Probst A.J."/>
            <person name="Thomas B.C."/>
            <person name="Singh A."/>
            <person name="Wilkins M.J."/>
            <person name="Karaoz U."/>
            <person name="Brodie E.L."/>
            <person name="Williams K.H."/>
            <person name="Hubbard S.S."/>
            <person name="Banfield J.F."/>
        </authorList>
    </citation>
    <scope>NUCLEOTIDE SEQUENCE [LARGE SCALE GENOMIC DNA]</scope>
</reference>
<evidence type="ECO:0000259" key="7">
    <source>
        <dbReference type="Pfam" id="PF09335"/>
    </source>
</evidence>
<name>A0A1F8H1S9_9BACT</name>
<feature type="transmembrane region" description="Helical" evidence="6">
    <location>
        <begin position="137"/>
        <end position="157"/>
    </location>
</feature>
<evidence type="ECO:0000256" key="5">
    <source>
        <dbReference type="ARBA" id="ARBA00023136"/>
    </source>
</evidence>
<keyword evidence="4 6" id="KW-1133">Transmembrane helix</keyword>